<keyword evidence="1" id="KW-0732">Signal</keyword>
<gene>
    <name evidence="2" type="ORF">GCM10011529_19750</name>
</gene>
<proteinExistence type="predicted"/>
<protein>
    <recommendedName>
        <fullName evidence="4">Secreted protein</fullName>
    </recommendedName>
</protein>
<dbReference type="RefSeq" id="WP_188762789.1">
    <property type="nucleotide sequence ID" value="NZ_BMJM01000006.1"/>
</dbReference>
<dbReference type="AlphaFoldDB" id="A0A917E8E2"/>
<feature type="chain" id="PRO_5036964724" description="Secreted protein" evidence="1">
    <location>
        <begin position="20"/>
        <end position="88"/>
    </location>
</feature>
<reference evidence="2" key="1">
    <citation type="journal article" date="2014" name="Int. J. Syst. Evol. Microbiol.">
        <title>Complete genome sequence of Corynebacterium casei LMG S-19264T (=DSM 44701T), isolated from a smear-ripened cheese.</title>
        <authorList>
            <consortium name="US DOE Joint Genome Institute (JGI-PGF)"/>
            <person name="Walter F."/>
            <person name="Albersmeier A."/>
            <person name="Kalinowski J."/>
            <person name="Ruckert C."/>
        </authorList>
    </citation>
    <scope>NUCLEOTIDE SEQUENCE</scope>
    <source>
        <strain evidence="2">CGMCC 1.15519</strain>
    </source>
</reference>
<sequence>MRSISIIAAAVAFWTIAAAPVAVVETAAAVAPADRMQETICRRDKETGSLVKSRKTCHTRAQWAYIDDTNQAFSRDLVDTTRTKPGGN</sequence>
<evidence type="ECO:0008006" key="4">
    <source>
        <dbReference type="Google" id="ProtNLM"/>
    </source>
</evidence>
<accession>A0A917E8E2</accession>
<organism evidence="2 3">
    <name type="scientific">Sandarakinorhabdus glacialis</name>
    <dbReference type="NCBI Taxonomy" id="1614636"/>
    <lineage>
        <taxon>Bacteria</taxon>
        <taxon>Pseudomonadati</taxon>
        <taxon>Pseudomonadota</taxon>
        <taxon>Alphaproteobacteria</taxon>
        <taxon>Sphingomonadales</taxon>
        <taxon>Sphingosinicellaceae</taxon>
        <taxon>Sandarakinorhabdus</taxon>
    </lineage>
</organism>
<dbReference type="Proteomes" id="UP000635071">
    <property type="component" value="Unassembled WGS sequence"/>
</dbReference>
<evidence type="ECO:0000313" key="2">
    <source>
        <dbReference type="EMBL" id="GGE13439.1"/>
    </source>
</evidence>
<evidence type="ECO:0000313" key="3">
    <source>
        <dbReference type="Proteomes" id="UP000635071"/>
    </source>
</evidence>
<feature type="signal peptide" evidence="1">
    <location>
        <begin position="1"/>
        <end position="19"/>
    </location>
</feature>
<evidence type="ECO:0000256" key="1">
    <source>
        <dbReference type="SAM" id="SignalP"/>
    </source>
</evidence>
<dbReference type="EMBL" id="BMJM01000006">
    <property type="protein sequence ID" value="GGE13439.1"/>
    <property type="molecule type" value="Genomic_DNA"/>
</dbReference>
<keyword evidence="3" id="KW-1185">Reference proteome</keyword>
<reference evidence="2" key="2">
    <citation type="submission" date="2020-09" db="EMBL/GenBank/DDBJ databases">
        <authorList>
            <person name="Sun Q."/>
            <person name="Zhou Y."/>
        </authorList>
    </citation>
    <scope>NUCLEOTIDE SEQUENCE</scope>
    <source>
        <strain evidence="2">CGMCC 1.15519</strain>
    </source>
</reference>
<name>A0A917E8E2_9SPHN</name>
<comment type="caution">
    <text evidence="2">The sequence shown here is derived from an EMBL/GenBank/DDBJ whole genome shotgun (WGS) entry which is preliminary data.</text>
</comment>